<dbReference type="EMBL" id="CAMGYJ010000011">
    <property type="protein sequence ID" value="CAI0560962.1"/>
    <property type="molecule type" value="Genomic_DNA"/>
</dbReference>
<name>A0AAV0RWR2_9ROSI</name>
<proteinExistence type="predicted"/>
<gene>
    <name evidence="1" type="ORF">LITE_LOCUS49869</name>
</gene>
<organism evidence="1 2">
    <name type="scientific">Linum tenue</name>
    <dbReference type="NCBI Taxonomy" id="586396"/>
    <lineage>
        <taxon>Eukaryota</taxon>
        <taxon>Viridiplantae</taxon>
        <taxon>Streptophyta</taxon>
        <taxon>Embryophyta</taxon>
        <taxon>Tracheophyta</taxon>
        <taxon>Spermatophyta</taxon>
        <taxon>Magnoliopsida</taxon>
        <taxon>eudicotyledons</taxon>
        <taxon>Gunneridae</taxon>
        <taxon>Pentapetalae</taxon>
        <taxon>rosids</taxon>
        <taxon>fabids</taxon>
        <taxon>Malpighiales</taxon>
        <taxon>Linaceae</taxon>
        <taxon>Linum</taxon>
    </lineage>
</organism>
<evidence type="ECO:0000313" key="2">
    <source>
        <dbReference type="Proteomes" id="UP001154282"/>
    </source>
</evidence>
<keyword evidence="2" id="KW-1185">Reference proteome</keyword>
<sequence length="11" mass="1190">MAKADTLLQLS</sequence>
<protein>
    <submittedName>
        <fullName evidence="1">Uncharacterized protein</fullName>
    </submittedName>
</protein>
<reference evidence="1" key="1">
    <citation type="submission" date="2022-08" db="EMBL/GenBank/DDBJ databases">
        <authorList>
            <person name="Gutierrez-Valencia J."/>
        </authorList>
    </citation>
    <scope>NUCLEOTIDE SEQUENCE</scope>
</reference>
<accession>A0AAV0RWR2</accession>
<comment type="caution">
    <text evidence="1">The sequence shown here is derived from an EMBL/GenBank/DDBJ whole genome shotgun (WGS) entry which is preliminary data.</text>
</comment>
<dbReference type="Proteomes" id="UP001154282">
    <property type="component" value="Unassembled WGS sequence"/>
</dbReference>
<evidence type="ECO:0000313" key="1">
    <source>
        <dbReference type="EMBL" id="CAI0560962.1"/>
    </source>
</evidence>